<evidence type="ECO:0000256" key="4">
    <source>
        <dbReference type="ARBA" id="ARBA00017099"/>
    </source>
</evidence>
<dbReference type="InterPro" id="IPR029903">
    <property type="entry name" value="RmlD-like-bd"/>
</dbReference>
<name>A0A1H2Y2G3_9RHOB</name>
<evidence type="ECO:0000259" key="7">
    <source>
        <dbReference type="Pfam" id="PF04321"/>
    </source>
</evidence>
<keyword evidence="6" id="KW-0521">NADP</keyword>
<dbReference type="Pfam" id="PF04321">
    <property type="entry name" value="RmlD_sub_bind"/>
    <property type="match status" value="1"/>
</dbReference>
<comment type="pathway">
    <text evidence="1 6">Carbohydrate biosynthesis; dTDP-L-rhamnose biosynthesis.</text>
</comment>
<dbReference type="EC" id="1.1.1.133" evidence="3 6"/>
<dbReference type="PANTHER" id="PTHR10491">
    <property type="entry name" value="DTDP-4-DEHYDRORHAMNOSE REDUCTASE"/>
    <property type="match status" value="1"/>
</dbReference>
<dbReference type="PANTHER" id="PTHR10491:SF4">
    <property type="entry name" value="METHIONINE ADENOSYLTRANSFERASE 2 SUBUNIT BETA"/>
    <property type="match status" value="1"/>
</dbReference>
<dbReference type="OrthoDB" id="9803892at2"/>
<comment type="cofactor">
    <cofactor evidence="6">
        <name>Mg(2+)</name>
        <dbReference type="ChEBI" id="CHEBI:18420"/>
    </cofactor>
    <text evidence="6">Binds 1 Mg(2+) ion per monomer.</text>
</comment>
<dbReference type="SUPFAM" id="SSF51735">
    <property type="entry name" value="NAD(P)-binding Rossmann-fold domains"/>
    <property type="match status" value="1"/>
</dbReference>
<evidence type="ECO:0000256" key="2">
    <source>
        <dbReference type="ARBA" id="ARBA00010944"/>
    </source>
</evidence>
<accession>A0A1H2Y2G3</accession>
<dbReference type="UniPathway" id="UPA00124"/>
<sequence>MKALMFGYDGQVATELRRQAKLHGVEVEALKRSQADLSDPSACAAIVRNTDADVIINAAAYTAVDKAEKEQRLAQLINSDAPGAMASAAADRDLPFLHISTDYVFDGSGDVPRTTEDQPNPLGVYGQTKLDGERQVAEAGGWHAILRTSWVFSAHGNNFVKTILRLAAARDQLAIVADQIGGPTPAADIAGTLITIAMRGKQADGGVFHYSGAPEASWADFARAIVLQAGLDVQIVDIPTDNYPTPAPRPLNSRLECSRLKDTYEILQPDWKTSLINVLAELKTQAPEP</sequence>
<dbReference type="Gene3D" id="3.90.25.10">
    <property type="entry name" value="UDP-galactose 4-epimerase, domain 1"/>
    <property type="match status" value="1"/>
</dbReference>
<dbReference type="Proteomes" id="UP000183400">
    <property type="component" value="Unassembled WGS sequence"/>
</dbReference>
<proteinExistence type="inferred from homology"/>
<organism evidence="8 9">
    <name type="scientific">Ruegeria halocynthiae</name>
    <dbReference type="NCBI Taxonomy" id="985054"/>
    <lineage>
        <taxon>Bacteria</taxon>
        <taxon>Pseudomonadati</taxon>
        <taxon>Pseudomonadota</taxon>
        <taxon>Alphaproteobacteria</taxon>
        <taxon>Rhodobacterales</taxon>
        <taxon>Roseobacteraceae</taxon>
        <taxon>Ruegeria</taxon>
    </lineage>
</organism>
<dbReference type="AlphaFoldDB" id="A0A1H2Y2G3"/>
<evidence type="ECO:0000256" key="3">
    <source>
        <dbReference type="ARBA" id="ARBA00012929"/>
    </source>
</evidence>
<dbReference type="STRING" id="985054.SAMN05444358_102142"/>
<comment type="similarity">
    <text evidence="2 6">Belongs to the dTDP-4-dehydrorhamnose reductase family.</text>
</comment>
<dbReference type="GO" id="GO:0008831">
    <property type="term" value="F:dTDP-4-dehydrorhamnose reductase activity"/>
    <property type="evidence" value="ECO:0007669"/>
    <property type="project" value="UniProtKB-EC"/>
</dbReference>
<evidence type="ECO:0000313" key="9">
    <source>
        <dbReference type="Proteomes" id="UP000183400"/>
    </source>
</evidence>
<keyword evidence="9" id="KW-1185">Reference proteome</keyword>
<protein>
    <recommendedName>
        <fullName evidence="4 6">dTDP-4-dehydrorhamnose reductase</fullName>
        <ecNumber evidence="3 6">1.1.1.133</ecNumber>
    </recommendedName>
</protein>
<evidence type="ECO:0000313" key="8">
    <source>
        <dbReference type="EMBL" id="SDW99337.1"/>
    </source>
</evidence>
<feature type="domain" description="RmlD-like substrate binding" evidence="7">
    <location>
        <begin position="1"/>
        <end position="282"/>
    </location>
</feature>
<dbReference type="InterPro" id="IPR005913">
    <property type="entry name" value="dTDP_dehydrorham_reduct"/>
</dbReference>
<reference evidence="9" key="1">
    <citation type="submission" date="2016-10" db="EMBL/GenBank/DDBJ databases">
        <authorList>
            <person name="Varghese N."/>
            <person name="Submissions S."/>
        </authorList>
    </citation>
    <scope>NUCLEOTIDE SEQUENCE [LARGE SCALE GENOMIC DNA]</scope>
    <source>
        <strain evidence="9">DSM 27839</strain>
    </source>
</reference>
<comment type="function">
    <text evidence="6">Catalyzes the reduction of dTDP-6-deoxy-L-lyxo-4-hexulose to yield dTDP-L-rhamnose.</text>
</comment>
<dbReference type="InterPro" id="IPR036291">
    <property type="entry name" value="NAD(P)-bd_dom_sf"/>
</dbReference>
<dbReference type="Gene3D" id="3.40.50.720">
    <property type="entry name" value="NAD(P)-binding Rossmann-like Domain"/>
    <property type="match status" value="1"/>
</dbReference>
<comment type="catalytic activity">
    <reaction evidence="5 6">
        <text>dTDP-beta-L-rhamnose + NADP(+) = dTDP-4-dehydro-beta-L-rhamnose + NADPH + H(+)</text>
        <dbReference type="Rhea" id="RHEA:21796"/>
        <dbReference type="ChEBI" id="CHEBI:15378"/>
        <dbReference type="ChEBI" id="CHEBI:57510"/>
        <dbReference type="ChEBI" id="CHEBI:57783"/>
        <dbReference type="ChEBI" id="CHEBI:58349"/>
        <dbReference type="ChEBI" id="CHEBI:62830"/>
        <dbReference type="EC" id="1.1.1.133"/>
    </reaction>
</comment>
<dbReference type="RefSeq" id="WP_074736671.1">
    <property type="nucleotide sequence ID" value="NZ_FNNP01000002.1"/>
</dbReference>
<dbReference type="EMBL" id="FNNP01000002">
    <property type="protein sequence ID" value="SDW99337.1"/>
    <property type="molecule type" value="Genomic_DNA"/>
</dbReference>
<evidence type="ECO:0000256" key="5">
    <source>
        <dbReference type="ARBA" id="ARBA00048200"/>
    </source>
</evidence>
<evidence type="ECO:0000256" key="1">
    <source>
        <dbReference type="ARBA" id="ARBA00004781"/>
    </source>
</evidence>
<evidence type="ECO:0000256" key="6">
    <source>
        <dbReference type="RuleBase" id="RU364082"/>
    </source>
</evidence>
<dbReference type="CDD" id="cd05254">
    <property type="entry name" value="dTDP_HR_like_SDR_e"/>
    <property type="match status" value="1"/>
</dbReference>
<dbReference type="NCBIfam" id="TIGR01214">
    <property type="entry name" value="rmlD"/>
    <property type="match status" value="1"/>
</dbReference>
<keyword evidence="6" id="KW-0560">Oxidoreductase</keyword>
<gene>
    <name evidence="8" type="ORF">SAMN05444358_102142</name>
</gene>
<dbReference type="GO" id="GO:0019305">
    <property type="term" value="P:dTDP-rhamnose biosynthetic process"/>
    <property type="evidence" value="ECO:0007669"/>
    <property type="project" value="UniProtKB-UniPathway"/>
</dbReference>